<evidence type="ECO:0000256" key="1">
    <source>
        <dbReference type="ARBA" id="ARBA00004642"/>
    </source>
</evidence>
<feature type="domain" description="THAP-type" evidence="14">
    <location>
        <begin position="1"/>
        <end position="80"/>
    </location>
</feature>
<proteinExistence type="inferred from homology"/>
<dbReference type="SMART" id="SM00692">
    <property type="entry name" value="DM3"/>
    <property type="match status" value="1"/>
</dbReference>
<keyword evidence="16" id="KW-1185">Reference proteome</keyword>
<evidence type="ECO:0000256" key="10">
    <source>
        <dbReference type="ARBA" id="ARBA00023242"/>
    </source>
</evidence>
<evidence type="ECO:0000256" key="9">
    <source>
        <dbReference type="ARBA" id="ARBA00023163"/>
    </source>
</evidence>
<comment type="subcellular location">
    <subcellularLocation>
        <location evidence="1">Nucleus</location>
        <location evidence="1">Nucleoplasm</location>
    </subcellularLocation>
</comment>
<dbReference type="EMBL" id="CAVLGL010000126">
    <property type="protein sequence ID" value="CAK1600853.1"/>
    <property type="molecule type" value="Genomic_DNA"/>
</dbReference>
<evidence type="ECO:0000256" key="2">
    <source>
        <dbReference type="ARBA" id="ARBA00006177"/>
    </source>
</evidence>
<evidence type="ECO:0000256" key="5">
    <source>
        <dbReference type="ARBA" id="ARBA00022833"/>
    </source>
</evidence>
<dbReference type="InterPro" id="IPR038441">
    <property type="entry name" value="THAP_Znf_sf"/>
</dbReference>
<dbReference type="PROSITE" id="PS50950">
    <property type="entry name" value="ZF_THAP"/>
    <property type="match status" value="1"/>
</dbReference>
<keyword evidence="4 12" id="KW-0863">Zinc-finger</keyword>
<evidence type="ECO:0000259" key="14">
    <source>
        <dbReference type="PROSITE" id="PS50950"/>
    </source>
</evidence>
<gene>
    <name evidence="15" type="ORF">PARMNEM_LOCUS19557</name>
</gene>
<dbReference type="AlphaFoldDB" id="A0AAV1LZK4"/>
<evidence type="ECO:0000256" key="7">
    <source>
        <dbReference type="ARBA" id="ARBA00023054"/>
    </source>
</evidence>
<sequence>MVSCSILGCNSNSQRKIDNITFHRFPKEPAIHNCWINATGRDNWLPTKHSRVCSKHFEPHCFRQTGCVTLLNLRSIPRLYVHNKPELPLSPIQIPRTNVQESLPCKCVNQIQKFRTSKTSKATQTMFYNECFGNKTQTPPQFETPVETSPPKWKLAHKLQQKTNLVNNQKKKIAVLRSKLWRLQKRNTYLSSMIKAQSHNHQETADAFVSIDS</sequence>
<dbReference type="PANTHER" id="PTHR46600:SF1">
    <property type="entry name" value="THAP DOMAIN-CONTAINING PROTEIN 1"/>
    <property type="match status" value="1"/>
</dbReference>
<evidence type="ECO:0000256" key="8">
    <source>
        <dbReference type="ARBA" id="ARBA00023125"/>
    </source>
</evidence>
<dbReference type="Gene3D" id="6.20.210.20">
    <property type="entry name" value="THAP domain"/>
    <property type="match status" value="1"/>
</dbReference>
<dbReference type="GO" id="GO:0043565">
    <property type="term" value="F:sequence-specific DNA binding"/>
    <property type="evidence" value="ECO:0007669"/>
    <property type="project" value="InterPro"/>
</dbReference>
<name>A0AAV1LZK4_9NEOP</name>
<evidence type="ECO:0000313" key="15">
    <source>
        <dbReference type="EMBL" id="CAK1600853.1"/>
    </source>
</evidence>
<dbReference type="PANTHER" id="PTHR46600">
    <property type="entry name" value="THAP DOMAIN-CONTAINING"/>
    <property type="match status" value="1"/>
</dbReference>
<feature type="coiled-coil region" evidence="13">
    <location>
        <begin position="159"/>
        <end position="186"/>
    </location>
</feature>
<keyword evidence="3" id="KW-0479">Metal-binding</keyword>
<dbReference type="Proteomes" id="UP001314205">
    <property type="component" value="Unassembled WGS sequence"/>
</dbReference>
<keyword evidence="6" id="KW-0805">Transcription regulation</keyword>
<dbReference type="GO" id="GO:0008270">
    <property type="term" value="F:zinc ion binding"/>
    <property type="evidence" value="ECO:0007669"/>
    <property type="project" value="UniProtKB-KW"/>
</dbReference>
<dbReference type="SUPFAM" id="SSF57716">
    <property type="entry name" value="Glucocorticoid receptor-like (DNA-binding domain)"/>
    <property type="match status" value="1"/>
</dbReference>
<organism evidence="15 16">
    <name type="scientific">Parnassius mnemosyne</name>
    <name type="common">clouded apollo</name>
    <dbReference type="NCBI Taxonomy" id="213953"/>
    <lineage>
        <taxon>Eukaryota</taxon>
        <taxon>Metazoa</taxon>
        <taxon>Ecdysozoa</taxon>
        <taxon>Arthropoda</taxon>
        <taxon>Hexapoda</taxon>
        <taxon>Insecta</taxon>
        <taxon>Pterygota</taxon>
        <taxon>Neoptera</taxon>
        <taxon>Endopterygota</taxon>
        <taxon>Lepidoptera</taxon>
        <taxon>Glossata</taxon>
        <taxon>Ditrysia</taxon>
        <taxon>Papilionoidea</taxon>
        <taxon>Papilionidae</taxon>
        <taxon>Parnassiinae</taxon>
        <taxon>Parnassini</taxon>
        <taxon>Parnassius</taxon>
        <taxon>Driopa</taxon>
    </lineage>
</organism>
<keyword evidence="7 13" id="KW-0175">Coiled coil</keyword>
<reference evidence="15 16" key="1">
    <citation type="submission" date="2023-11" db="EMBL/GenBank/DDBJ databases">
        <authorList>
            <person name="Hedman E."/>
            <person name="Englund M."/>
            <person name="Stromberg M."/>
            <person name="Nyberg Akerstrom W."/>
            <person name="Nylinder S."/>
            <person name="Jareborg N."/>
            <person name="Kallberg Y."/>
            <person name="Kronander E."/>
        </authorList>
    </citation>
    <scope>NUCLEOTIDE SEQUENCE [LARGE SCALE GENOMIC DNA]</scope>
</reference>
<dbReference type="SMART" id="SM00980">
    <property type="entry name" value="THAP"/>
    <property type="match status" value="1"/>
</dbReference>
<protein>
    <recommendedName>
        <fullName evidence="14">THAP-type domain-containing protein</fullName>
    </recommendedName>
</protein>
<comment type="caution">
    <text evidence="15">The sequence shown here is derived from an EMBL/GenBank/DDBJ whole genome shotgun (WGS) entry which is preliminary data.</text>
</comment>
<evidence type="ECO:0000256" key="6">
    <source>
        <dbReference type="ARBA" id="ARBA00023015"/>
    </source>
</evidence>
<evidence type="ECO:0000256" key="13">
    <source>
        <dbReference type="SAM" id="Coils"/>
    </source>
</evidence>
<dbReference type="GO" id="GO:0005654">
    <property type="term" value="C:nucleoplasm"/>
    <property type="evidence" value="ECO:0007669"/>
    <property type="project" value="UniProtKB-SubCell"/>
</dbReference>
<keyword evidence="5" id="KW-0862">Zinc</keyword>
<keyword evidence="8 12" id="KW-0238">DNA-binding</keyword>
<comment type="similarity">
    <text evidence="2">Belongs to the THAP1 family.</text>
</comment>
<dbReference type="Pfam" id="PF05485">
    <property type="entry name" value="THAP"/>
    <property type="match status" value="1"/>
</dbReference>
<evidence type="ECO:0000256" key="11">
    <source>
        <dbReference type="ARBA" id="ARBA00023306"/>
    </source>
</evidence>
<evidence type="ECO:0000313" key="16">
    <source>
        <dbReference type="Proteomes" id="UP001314205"/>
    </source>
</evidence>
<evidence type="ECO:0000256" key="4">
    <source>
        <dbReference type="ARBA" id="ARBA00022771"/>
    </source>
</evidence>
<evidence type="ECO:0000256" key="3">
    <source>
        <dbReference type="ARBA" id="ARBA00022723"/>
    </source>
</evidence>
<evidence type="ECO:0000256" key="12">
    <source>
        <dbReference type="PROSITE-ProRule" id="PRU00309"/>
    </source>
</evidence>
<keyword evidence="11" id="KW-0131">Cell cycle</keyword>
<keyword evidence="9" id="KW-0804">Transcription</keyword>
<keyword evidence="10" id="KW-0539">Nucleus</keyword>
<dbReference type="InterPro" id="IPR026516">
    <property type="entry name" value="THAP1/10"/>
</dbReference>
<dbReference type="InterPro" id="IPR006612">
    <property type="entry name" value="THAP_Znf"/>
</dbReference>
<accession>A0AAV1LZK4</accession>